<feature type="transmembrane region" description="Helical" evidence="5">
    <location>
        <begin position="172"/>
        <end position="195"/>
    </location>
</feature>
<evidence type="ECO:0000256" key="2">
    <source>
        <dbReference type="ARBA" id="ARBA00022692"/>
    </source>
</evidence>
<feature type="transmembrane region" description="Helical" evidence="5">
    <location>
        <begin position="340"/>
        <end position="361"/>
    </location>
</feature>
<dbReference type="PANTHER" id="PTHR11662">
    <property type="entry name" value="SOLUTE CARRIER FAMILY 17"/>
    <property type="match status" value="1"/>
</dbReference>
<dbReference type="SUPFAM" id="SSF103473">
    <property type="entry name" value="MFS general substrate transporter"/>
    <property type="match status" value="1"/>
</dbReference>
<feature type="transmembrane region" description="Helical" evidence="5">
    <location>
        <begin position="317"/>
        <end position="334"/>
    </location>
</feature>
<dbReference type="RefSeq" id="WP_344113853.1">
    <property type="nucleotide sequence ID" value="NZ_BAAANE010000007.1"/>
</dbReference>
<evidence type="ECO:0000256" key="5">
    <source>
        <dbReference type="SAM" id="Phobius"/>
    </source>
</evidence>
<proteinExistence type="predicted"/>
<feature type="transmembrane region" description="Helical" evidence="5">
    <location>
        <begin position="59"/>
        <end position="80"/>
    </location>
</feature>
<dbReference type="Proteomes" id="UP001501319">
    <property type="component" value="Unassembled WGS sequence"/>
</dbReference>
<evidence type="ECO:0000313" key="8">
    <source>
        <dbReference type="Proteomes" id="UP001501319"/>
    </source>
</evidence>
<dbReference type="EMBL" id="BAAANE010000007">
    <property type="protein sequence ID" value="GAA1648512.1"/>
    <property type="molecule type" value="Genomic_DNA"/>
</dbReference>
<name>A0ABP4RE79_9ACTN</name>
<sequence>MTTAPVVKAPPGASRTRYLILAIAFVGLSLNYLDRANLSVALPFIQDDLHLDLSNAEKGLILGAFFWAYDGAMLAAGWFADKVGSRKAFTFAALWWSVITALTPLARGFWSLFAFRFALGAGEAPAYPSATKAASRWFPRHERAFSTAVIDSGSRVGTVLALPVVTSLIALVSWHFSFVVLGVVGLMWAAVWYWYYRDPMEHKHANEAEREYIAAHGARLEQNDDQDAVDVRWRDLFRYRTVRGMMLGFFCLNFVIYFFLTWFPSYLKDARGLDLAQLGTLGTLPGITAIIGGWLAGIIADRKIRAGADVTRVRKTVMVGGLLGGAAIVFAASAGSVYLALFFLAISYASLAIAATAIWSLPGDVAPSSRHVASIGGIQNFASNIAGIISPFLFGLLLDLYGGSYGPSFAVAAGVAVLGAFTYAFIVGKAEPLPPLDRQPARVHD</sequence>
<dbReference type="InterPro" id="IPR011701">
    <property type="entry name" value="MFS"/>
</dbReference>
<gene>
    <name evidence="7" type="ORF">GCM10009744_44880</name>
</gene>
<comment type="caution">
    <text evidence="7">The sequence shown here is derived from an EMBL/GenBank/DDBJ whole genome shotgun (WGS) entry which is preliminary data.</text>
</comment>
<evidence type="ECO:0000256" key="1">
    <source>
        <dbReference type="ARBA" id="ARBA00004651"/>
    </source>
</evidence>
<comment type="subcellular location">
    <subcellularLocation>
        <location evidence="1">Cell membrane</location>
        <topology evidence="1">Multi-pass membrane protein</topology>
    </subcellularLocation>
</comment>
<evidence type="ECO:0000259" key="6">
    <source>
        <dbReference type="PROSITE" id="PS50850"/>
    </source>
</evidence>
<reference evidence="8" key="1">
    <citation type="journal article" date="2019" name="Int. J. Syst. Evol. Microbiol.">
        <title>The Global Catalogue of Microorganisms (GCM) 10K type strain sequencing project: providing services to taxonomists for standard genome sequencing and annotation.</title>
        <authorList>
            <consortium name="The Broad Institute Genomics Platform"/>
            <consortium name="The Broad Institute Genome Sequencing Center for Infectious Disease"/>
            <person name="Wu L."/>
            <person name="Ma J."/>
        </authorList>
    </citation>
    <scope>NUCLEOTIDE SEQUENCE [LARGE SCALE GENOMIC DNA]</scope>
    <source>
        <strain evidence="8">JCM 14306</strain>
    </source>
</reference>
<feature type="domain" description="Major facilitator superfamily (MFS) profile" evidence="6">
    <location>
        <begin position="20"/>
        <end position="431"/>
    </location>
</feature>
<dbReference type="InterPro" id="IPR050382">
    <property type="entry name" value="MFS_Na/Anion_cotransporter"/>
</dbReference>
<evidence type="ECO:0000256" key="4">
    <source>
        <dbReference type="ARBA" id="ARBA00023136"/>
    </source>
</evidence>
<dbReference type="CDD" id="cd17319">
    <property type="entry name" value="MFS_ExuT_GudP_like"/>
    <property type="match status" value="1"/>
</dbReference>
<dbReference type="InterPro" id="IPR036259">
    <property type="entry name" value="MFS_trans_sf"/>
</dbReference>
<dbReference type="PANTHER" id="PTHR11662:SF399">
    <property type="entry name" value="FI19708P1-RELATED"/>
    <property type="match status" value="1"/>
</dbReference>
<keyword evidence="3 5" id="KW-1133">Transmembrane helix</keyword>
<dbReference type="InterPro" id="IPR020846">
    <property type="entry name" value="MFS_dom"/>
</dbReference>
<accession>A0ABP4RE79</accession>
<evidence type="ECO:0000256" key="3">
    <source>
        <dbReference type="ARBA" id="ARBA00022989"/>
    </source>
</evidence>
<keyword evidence="4 5" id="KW-0472">Membrane</keyword>
<feature type="transmembrane region" description="Helical" evidence="5">
    <location>
        <begin position="92"/>
        <end position="110"/>
    </location>
</feature>
<keyword evidence="8" id="KW-1185">Reference proteome</keyword>
<feature type="transmembrane region" description="Helical" evidence="5">
    <location>
        <begin position="275"/>
        <end position="296"/>
    </location>
</feature>
<feature type="transmembrane region" description="Helical" evidence="5">
    <location>
        <begin position="381"/>
        <end position="402"/>
    </location>
</feature>
<evidence type="ECO:0000313" key="7">
    <source>
        <dbReference type="EMBL" id="GAA1648512.1"/>
    </source>
</evidence>
<protein>
    <submittedName>
        <fullName evidence="7">MFS transporter</fullName>
    </submittedName>
</protein>
<dbReference type="Pfam" id="PF07690">
    <property type="entry name" value="MFS_1"/>
    <property type="match status" value="1"/>
</dbReference>
<dbReference type="Gene3D" id="1.20.1250.20">
    <property type="entry name" value="MFS general substrate transporter like domains"/>
    <property type="match status" value="2"/>
</dbReference>
<feature type="transmembrane region" description="Helical" evidence="5">
    <location>
        <begin position="242"/>
        <end position="263"/>
    </location>
</feature>
<dbReference type="PROSITE" id="PS50850">
    <property type="entry name" value="MFS"/>
    <property type="match status" value="1"/>
</dbReference>
<organism evidence="7 8">
    <name type="scientific">Kribbella alba</name>
    <dbReference type="NCBI Taxonomy" id="190197"/>
    <lineage>
        <taxon>Bacteria</taxon>
        <taxon>Bacillati</taxon>
        <taxon>Actinomycetota</taxon>
        <taxon>Actinomycetes</taxon>
        <taxon>Propionibacteriales</taxon>
        <taxon>Kribbellaceae</taxon>
        <taxon>Kribbella</taxon>
    </lineage>
</organism>
<keyword evidence="2 5" id="KW-0812">Transmembrane</keyword>
<feature type="transmembrane region" description="Helical" evidence="5">
    <location>
        <begin position="408"/>
        <end position="428"/>
    </location>
</feature>